<feature type="non-terminal residue" evidence="3">
    <location>
        <position position="1"/>
    </location>
</feature>
<feature type="transmembrane region" description="Helical" evidence="1">
    <location>
        <begin position="251"/>
        <end position="268"/>
    </location>
</feature>
<keyword evidence="1" id="KW-1133">Transmembrane helix</keyword>
<feature type="domain" description="EamA" evidence="2">
    <location>
        <begin position="131"/>
        <end position="268"/>
    </location>
</feature>
<reference evidence="3" key="1">
    <citation type="journal article" date="2014" name="Front. Microbiol.">
        <title>High frequency of phylogenetically diverse reductive dehalogenase-homologous genes in deep subseafloor sedimentary metagenomes.</title>
        <authorList>
            <person name="Kawai M."/>
            <person name="Futagami T."/>
            <person name="Toyoda A."/>
            <person name="Takaki Y."/>
            <person name="Nishi S."/>
            <person name="Hori S."/>
            <person name="Arai W."/>
            <person name="Tsubouchi T."/>
            <person name="Morono Y."/>
            <person name="Uchiyama I."/>
            <person name="Ito T."/>
            <person name="Fujiyama A."/>
            <person name="Inagaki F."/>
            <person name="Takami H."/>
        </authorList>
    </citation>
    <scope>NUCLEOTIDE SEQUENCE</scope>
    <source>
        <strain evidence="3">Expedition CK06-06</strain>
    </source>
</reference>
<feature type="transmembrane region" description="Helical" evidence="1">
    <location>
        <begin position="228"/>
        <end position="245"/>
    </location>
</feature>
<gene>
    <name evidence="3" type="ORF">S03H2_03269</name>
</gene>
<proteinExistence type="predicted"/>
<dbReference type="InterPro" id="IPR037185">
    <property type="entry name" value="EmrE-like"/>
</dbReference>
<feature type="transmembrane region" description="Helical" evidence="1">
    <location>
        <begin position="78"/>
        <end position="95"/>
    </location>
</feature>
<dbReference type="GO" id="GO:0016020">
    <property type="term" value="C:membrane"/>
    <property type="evidence" value="ECO:0007669"/>
    <property type="project" value="InterPro"/>
</dbReference>
<dbReference type="SUPFAM" id="SSF103481">
    <property type="entry name" value="Multidrug resistance efflux transporter EmrE"/>
    <property type="match status" value="2"/>
</dbReference>
<keyword evidence="1" id="KW-0472">Membrane</keyword>
<keyword evidence="1" id="KW-0812">Transmembrane</keyword>
<evidence type="ECO:0000256" key="1">
    <source>
        <dbReference type="SAM" id="Phobius"/>
    </source>
</evidence>
<dbReference type="Pfam" id="PF00892">
    <property type="entry name" value="EamA"/>
    <property type="match status" value="2"/>
</dbReference>
<dbReference type="AlphaFoldDB" id="X1GAL6"/>
<name>X1GAL6_9ZZZZ</name>
<sequence length="280" mass="31748">AAMTCIIGSIIFFPIIMIERRNLKISKENDPDKTIEIESLLNGWKKHKLFLIYLGINFGVAQVLFFISYQLAGAINGSLAQKTTVIFALLFGYIINKEPIRKSQVLFSFFLLFGVTLAITQGSFNLLEFNLGVIIMLITTAIWMLGHAITKTVLDKNEATPIQLVFSRNALSGIILFSTYFLLFPIENFNLLFNPINIFYFLAMGVVYSANLFCWYKVLKYLDVSKASVLASPTPIVTAFFAIFLGEIFTGFHLIGLFIIIISIYFIVREKKRNNIDEKN</sequence>
<accession>X1GAL6</accession>
<feature type="transmembrane region" description="Helical" evidence="1">
    <location>
        <begin position="166"/>
        <end position="186"/>
    </location>
</feature>
<feature type="transmembrane region" description="Helical" evidence="1">
    <location>
        <begin position="107"/>
        <end position="127"/>
    </location>
</feature>
<evidence type="ECO:0000313" key="3">
    <source>
        <dbReference type="EMBL" id="GAH30048.1"/>
    </source>
</evidence>
<dbReference type="EMBL" id="BARU01001193">
    <property type="protein sequence ID" value="GAH30048.1"/>
    <property type="molecule type" value="Genomic_DNA"/>
</dbReference>
<feature type="transmembrane region" description="Helical" evidence="1">
    <location>
        <begin position="198"/>
        <end position="216"/>
    </location>
</feature>
<dbReference type="Gene3D" id="1.10.3730.20">
    <property type="match status" value="1"/>
</dbReference>
<evidence type="ECO:0000259" key="2">
    <source>
        <dbReference type="Pfam" id="PF00892"/>
    </source>
</evidence>
<dbReference type="InterPro" id="IPR000620">
    <property type="entry name" value="EamA_dom"/>
</dbReference>
<organism evidence="3">
    <name type="scientific">marine sediment metagenome</name>
    <dbReference type="NCBI Taxonomy" id="412755"/>
    <lineage>
        <taxon>unclassified sequences</taxon>
        <taxon>metagenomes</taxon>
        <taxon>ecological metagenomes</taxon>
    </lineage>
</organism>
<feature type="domain" description="EamA" evidence="2">
    <location>
        <begin position="2"/>
        <end position="119"/>
    </location>
</feature>
<comment type="caution">
    <text evidence="3">The sequence shown here is derived from an EMBL/GenBank/DDBJ whole genome shotgun (WGS) entry which is preliminary data.</text>
</comment>
<dbReference type="PANTHER" id="PTHR22911">
    <property type="entry name" value="ACYL-MALONYL CONDENSING ENZYME-RELATED"/>
    <property type="match status" value="1"/>
</dbReference>
<feature type="transmembrane region" description="Helical" evidence="1">
    <location>
        <begin position="50"/>
        <end position="72"/>
    </location>
</feature>
<feature type="transmembrane region" description="Helical" evidence="1">
    <location>
        <begin position="133"/>
        <end position="154"/>
    </location>
</feature>
<protein>
    <recommendedName>
        <fullName evidence="2">EamA domain-containing protein</fullName>
    </recommendedName>
</protein>